<proteinExistence type="predicted"/>
<protein>
    <submittedName>
        <fullName evidence="1">Uncharacterized protein</fullName>
    </submittedName>
</protein>
<accession>A0ACB8C6F5</accession>
<sequence length="192" mass="20086">MEAELRAHVNLSVVLVNSEGLYVIIAVLGVSNLGRACVLTYSFTNYSRLKRNAEEVRNYIAAAAGQKSEGFIRQPCEAGGSRKGDALPSTVSSSNLVNAGNEVSMDLERRHAVDGNRSDASSVGRSANEPFPVLARQEASGAAMVTLQIRGGDGDASATVTTARTVGAAVVYSIMAGNVSQGTKPSYFTEAN</sequence>
<evidence type="ECO:0000313" key="2">
    <source>
        <dbReference type="Proteomes" id="UP000821865"/>
    </source>
</evidence>
<gene>
    <name evidence="1" type="ORF">HPB49_000029</name>
</gene>
<reference evidence="1" key="1">
    <citation type="submission" date="2020-05" db="EMBL/GenBank/DDBJ databases">
        <title>Large-scale comparative analyses of tick genomes elucidate their genetic diversity and vector capacities.</title>
        <authorList>
            <person name="Jia N."/>
            <person name="Wang J."/>
            <person name="Shi W."/>
            <person name="Du L."/>
            <person name="Sun Y."/>
            <person name="Zhan W."/>
            <person name="Jiang J."/>
            <person name="Wang Q."/>
            <person name="Zhang B."/>
            <person name="Ji P."/>
            <person name="Sakyi L.B."/>
            <person name="Cui X."/>
            <person name="Yuan T."/>
            <person name="Jiang B."/>
            <person name="Yang W."/>
            <person name="Lam T.T.-Y."/>
            <person name="Chang Q."/>
            <person name="Ding S."/>
            <person name="Wang X."/>
            <person name="Zhu J."/>
            <person name="Ruan X."/>
            <person name="Zhao L."/>
            <person name="Wei J."/>
            <person name="Que T."/>
            <person name="Du C."/>
            <person name="Cheng J."/>
            <person name="Dai P."/>
            <person name="Han X."/>
            <person name="Huang E."/>
            <person name="Gao Y."/>
            <person name="Liu J."/>
            <person name="Shao H."/>
            <person name="Ye R."/>
            <person name="Li L."/>
            <person name="Wei W."/>
            <person name="Wang X."/>
            <person name="Wang C."/>
            <person name="Yang T."/>
            <person name="Huo Q."/>
            <person name="Li W."/>
            <person name="Guo W."/>
            <person name="Chen H."/>
            <person name="Zhou L."/>
            <person name="Ni X."/>
            <person name="Tian J."/>
            <person name="Zhou Y."/>
            <person name="Sheng Y."/>
            <person name="Liu T."/>
            <person name="Pan Y."/>
            <person name="Xia L."/>
            <person name="Li J."/>
            <person name="Zhao F."/>
            <person name="Cao W."/>
        </authorList>
    </citation>
    <scope>NUCLEOTIDE SEQUENCE</scope>
    <source>
        <strain evidence="1">Dsil-2018</strain>
    </source>
</reference>
<name>A0ACB8C6F5_DERSI</name>
<keyword evidence="2" id="KW-1185">Reference proteome</keyword>
<evidence type="ECO:0000313" key="1">
    <source>
        <dbReference type="EMBL" id="KAH7936477.1"/>
    </source>
</evidence>
<organism evidence="1 2">
    <name type="scientific">Dermacentor silvarum</name>
    <name type="common">Tick</name>
    <dbReference type="NCBI Taxonomy" id="543639"/>
    <lineage>
        <taxon>Eukaryota</taxon>
        <taxon>Metazoa</taxon>
        <taxon>Ecdysozoa</taxon>
        <taxon>Arthropoda</taxon>
        <taxon>Chelicerata</taxon>
        <taxon>Arachnida</taxon>
        <taxon>Acari</taxon>
        <taxon>Parasitiformes</taxon>
        <taxon>Ixodida</taxon>
        <taxon>Ixodoidea</taxon>
        <taxon>Ixodidae</taxon>
        <taxon>Rhipicephalinae</taxon>
        <taxon>Dermacentor</taxon>
    </lineage>
</organism>
<dbReference type="EMBL" id="CM023477">
    <property type="protein sequence ID" value="KAH7936477.1"/>
    <property type="molecule type" value="Genomic_DNA"/>
</dbReference>
<dbReference type="Proteomes" id="UP000821865">
    <property type="component" value="Chromosome 8"/>
</dbReference>
<comment type="caution">
    <text evidence="1">The sequence shown here is derived from an EMBL/GenBank/DDBJ whole genome shotgun (WGS) entry which is preliminary data.</text>
</comment>